<dbReference type="SUPFAM" id="SSF50729">
    <property type="entry name" value="PH domain-like"/>
    <property type="match status" value="1"/>
</dbReference>
<feature type="compositionally biased region" description="Polar residues" evidence="2">
    <location>
        <begin position="287"/>
        <end position="309"/>
    </location>
</feature>
<feature type="region of interest" description="Disordered" evidence="2">
    <location>
        <begin position="1"/>
        <end position="28"/>
    </location>
</feature>
<feature type="domain" description="PH" evidence="3">
    <location>
        <begin position="584"/>
        <end position="693"/>
    </location>
</feature>
<dbReference type="Pfam" id="PF00169">
    <property type="entry name" value="PH"/>
    <property type="match status" value="1"/>
</dbReference>
<feature type="compositionally biased region" description="Low complexity" evidence="2">
    <location>
        <begin position="1318"/>
        <end position="1331"/>
    </location>
</feature>
<dbReference type="Pfam" id="PF00620">
    <property type="entry name" value="RhoGAP"/>
    <property type="match status" value="1"/>
</dbReference>
<feature type="compositionally biased region" description="Low complexity" evidence="2">
    <location>
        <begin position="711"/>
        <end position="727"/>
    </location>
</feature>
<feature type="compositionally biased region" description="Polar residues" evidence="2">
    <location>
        <begin position="784"/>
        <end position="804"/>
    </location>
</feature>
<dbReference type="Pfam" id="PF00787">
    <property type="entry name" value="PX"/>
    <property type="match status" value="1"/>
</dbReference>
<reference evidence="6" key="1">
    <citation type="submission" date="2019-10" db="EMBL/GenBank/DDBJ databases">
        <authorList>
            <consortium name="DOE Joint Genome Institute"/>
            <person name="Kuo A."/>
            <person name="Miyauchi S."/>
            <person name="Kiss E."/>
            <person name="Drula E."/>
            <person name="Kohler A."/>
            <person name="Sanchez-Garcia M."/>
            <person name="Andreopoulos B."/>
            <person name="Barry K.W."/>
            <person name="Bonito G."/>
            <person name="Buee M."/>
            <person name="Carver A."/>
            <person name="Chen C."/>
            <person name="Cichocki N."/>
            <person name="Clum A."/>
            <person name="Culley D."/>
            <person name="Crous P.W."/>
            <person name="Fauchery L."/>
            <person name="Girlanda M."/>
            <person name="Hayes R."/>
            <person name="Keri Z."/>
            <person name="LaButti K."/>
            <person name="Lipzen A."/>
            <person name="Lombard V."/>
            <person name="Magnuson J."/>
            <person name="Maillard F."/>
            <person name="Morin E."/>
            <person name="Murat C."/>
            <person name="Nolan M."/>
            <person name="Ohm R."/>
            <person name="Pangilinan J."/>
            <person name="Pereira M."/>
            <person name="Perotto S."/>
            <person name="Peter M."/>
            <person name="Riley R."/>
            <person name="Sitrit Y."/>
            <person name="Stielow B."/>
            <person name="Szollosi G."/>
            <person name="Zifcakova L."/>
            <person name="Stursova M."/>
            <person name="Spatafora J.W."/>
            <person name="Tedersoo L."/>
            <person name="Vaario L.-M."/>
            <person name="Yamada A."/>
            <person name="Yan M."/>
            <person name="Wang P."/>
            <person name="Xu J."/>
            <person name="Bruns T."/>
            <person name="Baldrian P."/>
            <person name="Vilgalys R."/>
            <person name="Henrissat B."/>
            <person name="Grigoriev I.V."/>
            <person name="Hibbett D."/>
            <person name="Nagy L.G."/>
            <person name="Martin F.M."/>
        </authorList>
    </citation>
    <scope>NUCLEOTIDE SEQUENCE</scope>
    <source>
        <strain evidence="6">Prilba</strain>
    </source>
</reference>
<feature type="compositionally biased region" description="Polar residues" evidence="2">
    <location>
        <begin position="122"/>
        <end position="131"/>
    </location>
</feature>
<feature type="compositionally biased region" description="Low complexity" evidence="2">
    <location>
        <begin position="826"/>
        <end position="838"/>
    </location>
</feature>
<feature type="region of interest" description="Disordered" evidence="2">
    <location>
        <begin position="711"/>
        <end position="744"/>
    </location>
</feature>
<feature type="region of interest" description="Disordered" evidence="2">
    <location>
        <begin position="819"/>
        <end position="890"/>
    </location>
</feature>
<dbReference type="GO" id="GO:0035091">
    <property type="term" value="F:phosphatidylinositol binding"/>
    <property type="evidence" value="ECO:0007669"/>
    <property type="project" value="InterPro"/>
</dbReference>
<dbReference type="SMART" id="SM00312">
    <property type="entry name" value="PX"/>
    <property type="match status" value="1"/>
</dbReference>
<feature type="compositionally biased region" description="Low complexity" evidence="2">
    <location>
        <begin position="385"/>
        <end position="398"/>
    </location>
</feature>
<dbReference type="InterPro" id="IPR000198">
    <property type="entry name" value="RhoGAP_dom"/>
</dbReference>
<dbReference type="InterPro" id="IPR008936">
    <property type="entry name" value="Rho_GTPase_activation_prot"/>
</dbReference>
<dbReference type="InterPro" id="IPR001849">
    <property type="entry name" value="PH_domain"/>
</dbReference>
<dbReference type="InterPro" id="IPR036871">
    <property type="entry name" value="PX_dom_sf"/>
</dbReference>
<dbReference type="GO" id="GO:0007165">
    <property type="term" value="P:signal transduction"/>
    <property type="evidence" value="ECO:0007669"/>
    <property type="project" value="InterPro"/>
</dbReference>
<dbReference type="SMART" id="SM00324">
    <property type="entry name" value="RhoGAP"/>
    <property type="match status" value="1"/>
</dbReference>
<evidence type="ECO:0000259" key="3">
    <source>
        <dbReference type="PROSITE" id="PS50003"/>
    </source>
</evidence>
<feature type="region of interest" description="Disordered" evidence="2">
    <location>
        <begin position="1189"/>
        <end position="1211"/>
    </location>
</feature>
<dbReference type="InterPro" id="IPR050729">
    <property type="entry name" value="Rho-GAP"/>
</dbReference>
<keyword evidence="1" id="KW-0343">GTPase activation</keyword>
<feature type="compositionally biased region" description="Basic and acidic residues" evidence="2">
    <location>
        <begin position="313"/>
        <end position="330"/>
    </location>
</feature>
<dbReference type="GO" id="GO:0005096">
    <property type="term" value="F:GTPase activator activity"/>
    <property type="evidence" value="ECO:0007669"/>
    <property type="project" value="UniProtKB-KW"/>
</dbReference>
<feature type="region of interest" description="Disordered" evidence="2">
    <location>
        <begin position="217"/>
        <end position="333"/>
    </location>
</feature>
<dbReference type="EMBL" id="WHVB01000009">
    <property type="protein sequence ID" value="KAF8479722.1"/>
    <property type="molecule type" value="Genomic_DNA"/>
</dbReference>
<gene>
    <name evidence="6" type="ORF">DFH94DRAFT_745404</name>
</gene>
<accession>A0A9P5MVH7</accession>
<dbReference type="PANTHER" id="PTHR23176:SF129">
    <property type="entry name" value="RHO GTPASE ACTIVATING PROTEIN AT 16F, ISOFORM E-RELATED"/>
    <property type="match status" value="1"/>
</dbReference>
<feature type="region of interest" description="Disordered" evidence="2">
    <location>
        <begin position="354"/>
        <end position="432"/>
    </location>
</feature>
<feature type="compositionally biased region" description="Polar residues" evidence="2">
    <location>
        <begin position="1338"/>
        <end position="1348"/>
    </location>
</feature>
<feature type="compositionally biased region" description="Polar residues" evidence="2">
    <location>
        <begin position="1250"/>
        <end position="1295"/>
    </location>
</feature>
<feature type="compositionally biased region" description="Basic and acidic residues" evidence="2">
    <location>
        <begin position="359"/>
        <end position="368"/>
    </location>
</feature>
<dbReference type="InterPro" id="IPR011993">
    <property type="entry name" value="PH-like_dom_sf"/>
</dbReference>
<dbReference type="SUPFAM" id="SSF48350">
    <property type="entry name" value="GTPase activation domain, GAP"/>
    <property type="match status" value="1"/>
</dbReference>
<feature type="compositionally biased region" description="Low complexity" evidence="2">
    <location>
        <begin position="15"/>
        <end position="28"/>
    </location>
</feature>
<feature type="compositionally biased region" description="Basic and acidic residues" evidence="2">
    <location>
        <begin position="951"/>
        <end position="965"/>
    </location>
</feature>
<feature type="domain" description="PX" evidence="4">
    <location>
        <begin position="460"/>
        <end position="576"/>
    </location>
</feature>
<feature type="compositionally biased region" description="Polar residues" evidence="2">
    <location>
        <begin position="1196"/>
        <end position="1207"/>
    </location>
</feature>
<evidence type="ECO:0000259" key="4">
    <source>
        <dbReference type="PROSITE" id="PS50195"/>
    </source>
</evidence>
<feature type="compositionally biased region" description="Polar residues" evidence="2">
    <location>
        <begin position="190"/>
        <end position="202"/>
    </location>
</feature>
<name>A0A9P5MVH7_9AGAM</name>
<dbReference type="Gene3D" id="1.10.555.10">
    <property type="entry name" value="Rho GTPase activation protein"/>
    <property type="match status" value="1"/>
</dbReference>
<evidence type="ECO:0000256" key="2">
    <source>
        <dbReference type="SAM" id="MobiDB-lite"/>
    </source>
</evidence>
<feature type="domain" description="Rho-GAP" evidence="5">
    <location>
        <begin position="999"/>
        <end position="1197"/>
    </location>
</feature>
<dbReference type="InterPro" id="IPR001683">
    <property type="entry name" value="PX_dom"/>
</dbReference>
<dbReference type="SUPFAM" id="SSF64268">
    <property type="entry name" value="PX domain"/>
    <property type="match status" value="1"/>
</dbReference>
<evidence type="ECO:0008006" key="8">
    <source>
        <dbReference type="Google" id="ProtNLM"/>
    </source>
</evidence>
<feature type="region of interest" description="Disordered" evidence="2">
    <location>
        <begin position="780"/>
        <end position="804"/>
    </location>
</feature>
<feature type="region of interest" description="Disordered" evidence="2">
    <location>
        <begin position="1230"/>
        <end position="1348"/>
    </location>
</feature>
<feature type="compositionally biased region" description="Polar residues" evidence="2">
    <location>
        <begin position="416"/>
        <end position="432"/>
    </location>
</feature>
<dbReference type="Gene3D" id="2.30.29.30">
    <property type="entry name" value="Pleckstrin-homology domain (PH domain)/Phosphotyrosine-binding domain (PTB)"/>
    <property type="match status" value="1"/>
</dbReference>
<organism evidence="6 7">
    <name type="scientific">Russula ochroleuca</name>
    <dbReference type="NCBI Taxonomy" id="152965"/>
    <lineage>
        <taxon>Eukaryota</taxon>
        <taxon>Fungi</taxon>
        <taxon>Dikarya</taxon>
        <taxon>Basidiomycota</taxon>
        <taxon>Agaricomycotina</taxon>
        <taxon>Agaricomycetes</taxon>
        <taxon>Russulales</taxon>
        <taxon>Russulaceae</taxon>
        <taxon>Russula</taxon>
    </lineage>
</organism>
<sequence>MTGASATPPRRLLDLPTSSLTRSSASSSQQLSLEAVLSAHEEAENPAISALEQSISERILLASQNTQLWKLIERSRGLYTESQRNLERVRIERDAYKAMLLKLGESPDAIVRGHRAREKQLKPSSSSNGMRQGTDGHPSPSSGPARPTRHQSADTALVTDPEPHSLTPDWLPTVTVSHPPLGLPDASITPAASTSPPHQQPLTRPLHILKVDDHLGRDAGFSASPASQSASSSTDHVANGAFPPGSSDSSPLETAAPSGQFGRPSLAQLQAASRESRITLPEEAKQYLTSVIDSSANSQGHSRTLSPNTHIVPDPRDSTTDKSSARKDLSDGEFLDLEDSDSLYDSVADYSLTSASPQDIRKPPDEPRVQPPAADDFPLPPGVANTSNTSNSEPTSRTPQAVPSVDRARRMDGPESPTTPTPNAYGSHSSGMSTYQSVITEQESLVQFRALPLLPYDLPYTRINVTNSSIRPNDRGKDVLSFVVLVDPGNQKEPYLVEKLYSDVLGLDQRIRSRYGKSIHKKIPHLPDGKLWRDHAPSRVDQRKAVLEQYVQALINLPVKNNDEVIAFLTSDVIKETNKPVARDGYKEGYLTKRGKNFGGWKTRFFVLQGPQLEYYESRGGQHLGTINITGAQIGRQHRPADRRESDEEGEYRHAFLIIEVKKGTGPSHRHVLCAESDGERDNWVEILVRYVSGAYDEHASPHSSLYVNTSATTSMSSSQPRSSTSSNAPIEIPLPHRDRRQGQRGMVKDEINVSSAVPLSRLAPDPSNAKLFQATPLYDEASGGSSKSLNIASSPEQSGHTFTDAQTARRLLDRGSPSLAQNAESPLSSSLPTTSPLDNAGGDFTPSIGPRANSELGHYPDSDLIEPQGSRGGGRNPQPSPEHPRHRQAQRISLHPALEPLHSSESLPQSDRPASPDGVNQGTPRADMPTKVKISGPMNGTPIPPGHKFGAKEPVTEAVQSDRRDKVKSRMFQWGWRQHGEKPIAPAHANMHRAVFGVMLEESLEVASIGGLPAIVFRCIEYLETTKADQEEGIYRLSGSSAVIKSLKDKFNCEGDVDLLRSDEYWDPHAIAGLLKSFFRDLPSSILTRDLHMRFLSVMDLVDPQERITELSHLIAILPVANYSLLRALTAHLISVVQNSNVNKMTMRNVGIVFSPTLGIPAGVFSLMLAEFNRVFNVNDDAYEAESAAAEKDSTIPSVSDASGTDVNHRNSKHYLDATTDQLLGLSGRQLTGPEEEGGSDDAEELSENTESGADTTDQDTMAESPPGSQSNAQQTQVPQEPISSPRTRASNVAASRGLGIRVESSDGPRQGQVGGLPASPRPLARSPRSTAHPQVGATSGTSAPSQ</sequence>
<evidence type="ECO:0000313" key="7">
    <source>
        <dbReference type="Proteomes" id="UP000759537"/>
    </source>
</evidence>
<dbReference type="GO" id="GO:0005737">
    <property type="term" value="C:cytoplasm"/>
    <property type="evidence" value="ECO:0007669"/>
    <property type="project" value="TreeGrafter"/>
</dbReference>
<dbReference type="OrthoDB" id="185175at2759"/>
<feature type="compositionally biased region" description="Low complexity" evidence="2">
    <location>
        <begin position="222"/>
        <end position="233"/>
    </location>
</feature>
<dbReference type="CDD" id="cd13277">
    <property type="entry name" value="PH_Bem3"/>
    <property type="match status" value="1"/>
</dbReference>
<reference evidence="6" key="2">
    <citation type="journal article" date="2020" name="Nat. Commun.">
        <title>Large-scale genome sequencing of mycorrhizal fungi provides insights into the early evolution of symbiotic traits.</title>
        <authorList>
            <person name="Miyauchi S."/>
            <person name="Kiss E."/>
            <person name="Kuo A."/>
            <person name="Drula E."/>
            <person name="Kohler A."/>
            <person name="Sanchez-Garcia M."/>
            <person name="Morin E."/>
            <person name="Andreopoulos B."/>
            <person name="Barry K.W."/>
            <person name="Bonito G."/>
            <person name="Buee M."/>
            <person name="Carver A."/>
            <person name="Chen C."/>
            <person name="Cichocki N."/>
            <person name="Clum A."/>
            <person name="Culley D."/>
            <person name="Crous P.W."/>
            <person name="Fauchery L."/>
            <person name="Girlanda M."/>
            <person name="Hayes R.D."/>
            <person name="Keri Z."/>
            <person name="LaButti K."/>
            <person name="Lipzen A."/>
            <person name="Lombard V."/>
            <person name="Magnuson J."/>
            <person name="Maillard F."/>
            <person name="Murat C."/>
            <person name="Nolan M."/>
            <person name="Ohm R.A."/>
            <person name="Pangilinan J."/>
            <person name="Pereira M.F."/>
            <person name="Perotto S."/>
            <person name="Peter M."/>
            <person name="Pfister S."/>
            <person name="Riley R."/>
            <person name="Sitrit Y."/>
            <person name="Stielow J.B."/>
            <person name="Szollosi G."/>
            <person name="Zifcakova L."/>
            <person name="Stursova M."/>
            <person name="Spatafora J.W."/>
            <person name="Tedersoo L."/>
            <person name="Vaario L.M."/>
            <person name="Yamada A."/>
            <person name="Yan M."/>
            <person name="Wang P."/>
            <person name="Xu J."/>
            <person name="Bruns T."/>
            <person name="Baldrian P."/>
            <person name="Vilgalys R."/>
            <person name="Dunand C."/>
            <person name="Henrissat B."/>
            <person name="Grigoriev I.V."/>
            <person name="Hibbett D."/>
            <person name="Nagy L.G."/>
            <person name="Martin F.M."/>
        </authorList>
    </citation>
    <scope>NUCLEOTIDE SEQUENCE</scope>
    <source>
        <strain evidence="6">Prilba</strain>
    </source>
</reference>
<feature type="compositionally biased region" description="Basic and acidic residues" evidence="2">
    <location>
        <begin position="274"/>
        <end position="285"/>
    </location>
</feature>
<dbReference type="Gene3D" id="3.30.1520.10">
    <property type="entry name" value="Phox-like domain"/>
    <property type="match status" value="1"/>
</dbReference>
<feature type="compositionally biased region" description="Acidic residues" evidence="2">
    <location>
        <begin position="1235"/>
        <end position="1249"/>
    </location>
</feature>
<dbReference type="PROSITE" id="PS50238">
    <property type="entry name" value="RHOGAP"/>
    <property type="match status" value="1"/>
</dbReference>
<dbReference type="PROSITE" id="PS50003">
    <property type="entry name" value="PH_DOMAIN"/>
    <property type="match status" value="1"/>
</dbReference>
<dbReference type="SMART" id="SM00233">
    <property type="entry name" value="PH"/>
    <property type="match status" value="1"/>
</dbReference>
<dbReference type="CDD" id="cd06093">
    <property type="entry name" value="PX_domain"/>
    <property type="match status" value="1"/>
</dbReference>
<feature type="region of interest" description="Disordered" evidence="2">
    <location>
        <begin position="902"/>
        <end position="965"/>
    </location>
</feature>
<feature type="region of interest" description="Disordered" evidence="2">
    <location>
        <begin position="116"/>
        <end position="203"/>
    </location>
</feature>
<proteinExistence type="predicted"/>
<dbReference type="PANTHER" id="PTHR23176">
    <property type="entry name" value="RHO/RAC/CDC GTPASE-ACTIVATING PROTEIN"/>
    <property type="match status" value="1"/>
</dbReference>
<comment type="caution">
    <text evidence="6">The sequence shown here is derived from an EMBL/GenBank/DDBJ whole genome shotgun (WGS) entry which is preliminary data.</text>
</comment>
<evidence type="ECO:0000313" key="6">
    <source>
        <dbReference type="EMBL" id="KAF8479722.1"/>
    </source>
</evidence>
<dbReference type="Proteomes" id="UP000759537">
    <property type="component" value="Unassembled WGS sequence"/>
</dbReference>
<evidence type="ECO:0000259" key="5">
    <source>
        <dbReference type="PROSITE" id="PS50238"/>
    </source>
</evidence>
<protein>
    <recommendedName>
        <fullName evidence="8">RhoGAP-domain-containing protein</fullName>
    </recommendedName>
</protein>
<keyword evidence="7" id="KW-1185">Reference proteome</keyword>
<evidence type="ECO:0000256" key="1">
    <source>
        <dbReference type="ARBA" id="ARBA00022468"/>
    </source>
</evidence>
<dbReference type="PROSITE" id="PS50195">
    <property type="entry name" value="PX"/>
    <property type="match status" value="1"/>
</dbReference>